<gene>
    <name evidence="2" type="ORF">KVG22_16885</name>
</gene>
<dbReference type="RefSeq" id="WP_223004993.1">
    <property type="nucleotide sequence ID" value="NZ_JAHSQO010000005.1"/>
</dbReference>
<dbReference type="Gene3D" id="3.10.180.10">
    <property type="entry name" value="2,3-Dihydroxybiphenyl 1,2-Dioxygenase, domain 1"/>
    <property type="match status" value="2"/>
</dbReference>
<dbReference type="EMBL" id="JAHSQO010000005">
    <property type="protein sequence ID" value="MBY8918282.1"/>
    <property type="molecule type" value="Genomic_DNA"/>
</dbReference>
<dbReference type="PROSITE" id="PS51819">
    <property type="entry name" value="VOC"/>
    <property type="match status" value="2"/>
</dbReference>
<dbReference type="InterPro" id="IPR029068">
    <property type="entry name" value="Glyas_Bleomycin-R_OHBP_Dase"/>
</dbReference>
<reference evidence="2 3" key="1">
    <citation type="submission" date="2021-06" db="EMBL/GenBank/DDBJ databases">
        <title>Nitratireductor porphyridii sp. nov., isolated from a small marine red alga, Porphyridium purpureum in South Korea.</title>
        <authorList>
            <person name="Kim K.H."/>
            <person name="Kristyanto S."/>
            <person name="Jeon C.O."/>
        </authorList>
    </citation>
    <scope>NUCLEOTIDE SEQUENCE [LARGE SCALE GENOMIC DNA]</scope>
    <source>
        <strain evidence="2 3">R6</strain>
    </source>
</reference>
<accession>A0ABS7RBG3</accession>
<dbReference type="SUPFAM" id="SSF54593">
    <property type="entry name" value="Glyoxalase/Bleomycin resistance protein/Dihydroxybiphenyl dioxygenase"/>
    <property type="match status" value="1"/>
</dbReference>
<proteinExistence type="predicted"/>
<evidence type="ECO:0000313" key="3">
    <source>
        <dbReference type="Proteomes" id="UP000777661"/>
    </source>
</evidence>
<comment type="caution">
    <text evidence="2">The sequence shown here is derived from an EMBL/GenBank/DDBJ whole genome shotgun (WGS) entry which is preliminary data.</text>
</comment>
<protein>
    <submittedName>
        <fullName evidence="2">VOC family protein</fullName>
    </submittedName>
</protein>
<dbReference type="InterPro" id="IPR037523">
    <property type="entry name" value="VOC_core"/>
</dbReference>
<dbReference type="Proteomes" id="UP000777661">
    <property type="component" value="Unassembled WGS sequence"/>
</dbReference>
<dbReference type="InterPro" id="IPR004360">
    <property type="entry name" value="Glyas_Fos-R_dOase_dom"/>
</dbReference>
<feature type="domain" description="VOC" evidence="1">
    <location>
        <begin position="137"/>
        <end position="249"/>
    </location>
</feature>
<evidence type="ECO:0000313" key="2">
    <source>
        <dbReference type="EMBL" id="MBY8918282.1"/>
    </source>
</evidence>
<sequence length="284" mass="30799">MSGPYRDLRYVRLATGDLKQAAAFATDIVGLQEFAREEERAYFRSDARAYSLCFSAAETDAAVALTVARDVDLTAMAGRLRAEGFSVSEFDQAACAARKIKKGIATSAPNDVTVELVWRPLTSGWRYHGPRDAGITEISSVSLACTDIAANEDFWTRVLGGAVSDWAGDAAYVRIDGAHHRIALYPSARDGILGVDFAVESINNVMQNHYFLQARQLPIVHGPGRQPASEKTFVATRGPGDVLFSYSTGMSEAEPERTPRQFPDTALSHCAWGSPTNEPEFSGA</sequence>
<evidence type="ECO:0000259" key="1">
    <source>
        <dbReference type="PROSITE" id="PS51819"/>
    </source>
</evidence>
<keyword evidence="3" id="KW-1185">Reference proteome</keyword>
<dbReference type="Pfam" id="PF00903">
    <property type="entry name" value="Glyoxalase"/>
    <property type="match status" value="1"/>
</dbReference>
<feature type="domain" description="VOC" evidence="1">
    <location>
        <begin position="7"/>
        <end position="119"/>
    </location>
</feature>
<organism evidence="2 3">
    <name type="scientific">Nitratireductor rhodophyticola</name>
    <dbReference type="NCBI Taxonomy" id="2854036"/>
    <lineage>
        <taxon>Bacteria</taxon>
        <taxon>Pseudomonadati</taxon>
        <taxon>Pseudomonadota</taxon>
        <taxon>Alphaproteobacteria</taxon>
        <taxon>Hyphomicrobiales</taxon>
        <taxon>Phyllobacteriaceae</taxon>
        <taxon>Nitratireductor</taxon>
    </lineage>
</organism>
<name>A0ABS7RBG3_9HYPH</name>